<organism evidence="3 4">
    <name type="scientific">Actinoallomurus acaciae</name>
    <dbReference type="NCBI Taxonomy" id="502577"/>
    <lineage>
        <taxon>Bacteria</taxon>
        <taxon>Bacillati</taxon>
        <taxon>Actinomycetota</taxon>
        <taxon>Actinomycetes</taxon>
        <taxon>Streptosporangiales</taxon>
        <taxon>Thermomonosporaceae</taxon>
        <taxon>Actinoallomurus</taxon>
    </lineage>
</organism>
<dbReference type="Proteomes" id="UP001589627">
    <property type="component" value="Unassembled WGS sequence"/>
</dbReference>
<keyword evidence="4" id="KW-1185">Reference proteome</keyword>
<comment type="caution">
    <text evidence="3">The sequence shown here is derived from an EMBL/GenBank/DDBJ whole genome shotgun (WGS) entry which is preliminary data.</text>
</comment>
<accession>A0ABV5YWX1</accession>
<reference evidence="3 4" key="1">
    <citation type="submission" date="2024-09" db="EMBL/GenBank/DDBJ databases">
        <authorList>
            <person name="Sun Q."/>
            <person name="Mori K."/>
        </authorList>
    </citation>
    <scope>NUCLEOTIDE SEQUENCE [LARGE SCALE GENOMIC DNA]</scope>
    <source>
        <strain evidence="3 4">TBRC 0563</strain>
    </source>
</reference>
<gene>
    <name evidence="3" type="ORF">ACFFNX_46270</name>
</gene>
<keyword evidence="2" id="KW-0732">Signal</keyword>
<evidence type="ECO:0000256" key="1">
    <source>
        <dbReference type="SAM" id="MobiDB-lite"/>
    </source>
</evidence>
<evidence type="ECO:0000313" key="4">
    <source>
        <dbReference type="Proteomes" id="UP001589627"/>
    </source>
</evidence>
<protein>
    <submittedName>
        <fullName evidence="3">Uncharacterized protein</fullName>
    </submittedName>
</protein>
<proteinExistence type="predicted"/>
<evidence type="ECO:0000313" key="3">
    <source>
        <dbReference type="EMBL" id="MFB9839573.1"/>
    </source>
</evidence>
<feature type="chain" id="PRO_5045690691" evidence="2">
    <location>
        <begin position="26"/>
        <end position="54"/>
    </location>
</feature>
<feature type="compositionally biased region" description="Basic and acidic residues" evidence="1">
    <location>
        <begin position="35"/>
        <end position="47"/>
    </location>
</feature>
<evidence type="ECO:0000256" key="2">
    <source>
        <dbReference type="SAM" id="SignalP"/>
    </source>
</evidence>
<feature type="signal peptide" evidence="2">
    <location>
        <begin position="1"/>
        <end position="25"/>
    </location>
</feature>
<sequence length="54" mass="5787">MKLRRRVLTGIAAMVIAGSGTLALADATVHTPRASAERRVSPRHDAVGTRMKMT</sequence>
<dbReference type="EMBL" id="JBHLZP010000749">
    <property type="protein sequence ID" value="MFB9839573.1"/>
    <property type="molecule type" value="Genomic_DNA"/>
</dbReference>
<dbReference type="RefSeq" id="WP_378212715.1">
    <property type="nucleotide sequence ID" value="NZ_JBHLZP010000749.1"/>
</dbReference>
<feature type="region of interest" description="Disordered" evidence="1">
    <location>
        <begin position="31"/>
        <end position="54"/>
    </location>
</feature>
<name>A0ABV5YWX1_9ACTN</name>